<dbReference type="SUPFAM" id="SSF48452">
    <property type="entry name" value="TPR-like"/>
    <property type="match status" value="1"/>
</dbReference>
<proteinExistence type="predicted"/>
<protein>
    <submittedName>
        <fullName evidence="2">Tetratricopeptide repeat protein</fullName>
    </submittedName>
</protein>
<feature type="transmembrane region" description="Helical" evidence="1">
    <location>
        <begin position="311"/>
        <end position="330"/>
    </location>
</feature>
<dbReference type="InterPro" id="IPR011990">
    <property type="entry name" value="TPR-like_helical_dom_sf"/>
</dbReference>
<gene>
    <name evidence="2" type="ORF">C7K25_01800</name>
</gene>
<keyword evidence="1" id="KW-0472">Membrane</keyword>
<feature type="transmembrane region" description="Helical" evidence="1">
    <location>
        <begin position="270"/>
        <end position="291"/>
    </location>
</feature>
<reference evidence="2" key="1">
    <citation type="submission" date="2018-03" db="EMBL/GenBank/DDBJ databases">
        <authorList>
            <person name="Nunes O.C."/>
            <person name="Lopes A.R."/>
            <person name="Froufe H."/>
            <person name="Munoz-Merida A."/>
            <person name="Barroso C."/>
            <person name="Egas C."/>
        </authorList>
    </citation>
    <scope>NUCLEOTIDE SEQUENCE</scope>
    <source>
        <strain evidence="2">ON4</strain>
    </source>
</reference>
<dbReference type="RefSeq" id="WP_026935979.1">
    <property type="nucleotide sequence ID" value="NZ_CP028426.1"/>
</dbReference>
<organism evidence="2 3">
    <name type="scientific">Gulosibacter molinativorax</name>
    <dbReference type="NCBI Taxonomy" id="256821"/>
    <lineage>
        <taxon>Bacteria</taxon>
        <taxon>Bacillati</taxon>
        <taxon>Actinomycetota</taxon>
        <taxon>Actinomycetes</taxon>
        <taxon>Micrococcales</taxon>
        <taxon>Microbacteriaceae</taxon>
        <taxon>Gulosibacter</taxon>
    </lineage>
</organism>
<reference evidence="2" key="2">
    <citation type="journal article" date="2022" name="Sci. Rep.">
        <title>In silico prediction of the enzymes involved in the degradation of the herbicide molinate by Gulosibacter molinativorax ON4T.</title>
        <authorList>
            <person name="Lopes A.R."/>
            <person name="Bunin E."/>
            <person name="Viana A.T."/>
            <person name="Froufe H."/>
            <person name="Munoz-Merida A."/>
            <person name="Pinho D."/>
            <person name="Figueiredo J."/>
            <person name="Barroso C."/>
            <person name="Vaz-Moreira I."/>
            <person name="Bellanger X."/>
            <person name="Egas C."/>
            <person name="Nunes O.C."/>
        </authorList>
    </citation>
    <scope>NUCLEOTIDE SEQUENCE</scope>
    <source>
        <strain evidence="2">ON4</strain>
    </source>
</reference>
<feature type="transmembrane region" description="Helical" evidence="1">
    <location>
        <begin position="227"/>
        <end position="250"/>
    </location>
</feature>
<keyword evidence="1" id="KW-0812">Transmembrane</keyword>
<dbReference type="Proteomes" id="UP001170379">
    <property type="component" value="Unassembled WGS sequence"/>
</dbReference>
<dbReference type="Gene3D" id="1.25.40.10">
    <property type="entry name" value="Tetratricopeptide repeat domain"/>
    <property type="match status" value="1"/>
</dbReference>
<keyword evidence="3" id="KW-1185">Reference proteome</keyword>
<sequence length="367" mass="39416">MNIQALQQIQGYLNAGRHDRALDIARAGLARDPTSARRHLAVALAELGLEHFPEAERHAGIATSDPEVAPTAWHTIGTALRSIPGRKQDAIGAAATAVRLNPNEWTYRAGLAATLSDADRKQEALGEAHAAVQLAANADDWAQAMMILAYHQAAFHQRKQGLETAAAALSHDPTNISLQQGYLKVQALAGRHAQGLSTALAVLRASPTDREPTTFASIALYTVGFRIVMLLLVLSFLVGIIAIAIPSVLLESGTSGSSSWDTEVPPLLHWSIRFGGLAGLAGMALILYWQLRPAREITVRHALWTFARKSFVSWVLIVGAGLIALCYLAALALGPLSFFAVMLPLPLAIGMWWIHGTAGWMLPRYGS</sequence>
<feature type="transmembrane region" description="Helical" evidence="1">
    <location>
        <begin position="336"/>
        <end position="354"/>
    </location>
</feature>
<name>A0ABT7C4I3_9MICO</name>
<dbReference type="EMBL" id="PXVD01000002">
    <property type="protein sequence ID" value="MDJ1370115.1"/>
    <property type="molecule type" value="Genomic_DNA"/>
</dbReference>
<evidence type="ECO:0000256" key="1">
    <source>
        <dbReference type="SAM" id="Phobius"/>
    </source>
</evidence>
<comment type="caution">
    <text evidence="2">The sequence shown here is derived from an EMBL/GenBank/DDBJ whole genome shotgun (WGS) entry which is preliminary data.</text>
</comment>
<keyword evidence="1" id="KW-1133">Transmembrane helix</keyword>
<accession>A0ABT7C4I3</accession>
<evidence type="ECO:0000313" key="3">
    <source>
        <dbReference type="Proteomes" id="UP001170379"/>
    </source>
</evidence>
<evidence type="ECO:0000313" key="2">
    <source>
        <dbReference type="EMBL" id="MDJ1370115.1"/>
    </source>
</evidence>